<dbReference type="AlphaFoldDB" id="A0A3P8H0X0"/>
<dbReference type="Proteomes" id="UP000272942">
    <property type="component" value="Unassembled WGS sequence"/>
</dbReference>
<name>A0A3P8H0X0_9TREM</name>
<dbReference type="OrthoDB" id="78296at2759"/>
<protein>
    <submittedName>
        <fullName evidence="1">Uncharacterized protein</fullName>
    </submittedName>
</protein>
<reference evidence="1 2" key="1">
    <citation type="submission" date="2018-11" db="EMBL/GenBank/DDBJ databases">
        <authorList>
            <consortium name="Pathogen Informatics"/>
        </authorList>
    </citation>
    <scope>NUCLEOTIDE SEQUENCE [LARGE SCALE GENOMIC DNA]</scope>
    <source>
        <strain evidence="1 2">Egypt</strain>
    </source>
</reference>
<organism evidence="1 2">
    <name type="scientific">Echinostoma caproni</name>
    <dbReference type="NCBI Taxonomy" id="27848"/>
    <lineage>
        <taxon>Eukaryota</taxon>
        <taxon>Metazoa</taxon>
        <taxon>Spiralia</taxon>
        <taxon>Lophotrochozoa</taxon>
        <taxon>Platyhelminthes</taxon>
        <taxon>Trematoda</taxon>
        <taxon>Digenea</taxon>
        <taxon>Plagiorchiida</taxon>
        <taxon>Echinostomata</taxon>
        <taxon>Echinostomatoidea</taxon>
        <taxon>Echinostomatidae</taxon>
        <taxon>Echinostoma</taxon>
    </lineage>
</organism>
<dbReference type="EMBL" id="UZAN01046652">
    <property type="protein sequence ID" value="VDP84420.1"/>
    <property type="molecule type" value="Genomic_DNA"/>
</dbReference>
<sequence length="91" mass="10427">MSHNPVGLVLKCTNCDQTRNLAGHTADPRFLQKIAFVSLNHHAAIERLDTIRAFHFGSHFLVEVKLDYRTMVFCIRRSFAIRILICGTSVW</sequence>
<accession>A0A3P8H0X0</accession>
<evidence type="ECO:0000313" key="2">
    <source>
        <dbReference type="Proteomes" id="UP000272942"/>
    </source>
</evidence>
<gene>
    <name evidence="1" type="ORF">ECPE_LOCUS8921</name>
</gene>
<evidence type="ECO:0000313" key="1">
    <source>
        <dbReference type="EMBL" id="VDP84420.1"/>
    </source>
</evidence>
<keyword evidence="2" id="KW-1185">Reference proteome</keyword>
<proteinExistence type="predicted"/>